<evidence type="ECO:0008006" key="4">
    <source>
        <dbReference type="Google" id="ProtNLM"/>
    </source>
</evidence>
<dbReference type="Proteomes" id="UP001162834">
    <property type="component" value="Chromosome"/>
</dbReference>
<accession>A0A9E6Y110</accession>
<sequence>MNAVTWRRRAVAIGGAAALLVVVVVLVKGCGDDDGAGGAGAGDGQATDADAPPPQLPRGGRVILPGHRVVAFYGAPQDRELGTLGIGTPEEAGRRLLRVAKRYEPLGEPVLPAMELIAVVAAGAAGNDGKYRTRQPNSVIRRYLRAARRIKALLILDIQPGRSDFLIEAMRLKRWLKEPDVSLALDPEWRVDAPNLPGQVIGSVSSEEVNAVSFWLDRLSRRGNLPQKLLLIHRFTHDMIRDQGRLKRRPGIALAINVDGFGGRAIKRAKYRDFASPNDRFYDGFKLFFHEDTNLLQPKQVARMRPPPHIVVYE</sequence>
<dbReference type="EMBL" id="CP087164">
    <property type="protein sequence ID" value="UGS37976.1"/>
    <property type="molecule type" value="Genomic_DNA"/>
</dbReference>
<feature type="region of interest" description="Disordered" evidence="1">
    <location>
        <begin position="37"/>
        <end position="58"/>
    </location>
</feature>
<organism evidence="2 3">
    <name type="scientific">Capillimicrobium parvum</name>
    <dbReference type="NCBI Taxonomy" id="2884022"/>
    <lineage>
        <taxon>Bacteria</taxon>
        <taxon>Bacillati</taxon>
        <taxon>Actinomycetota</taxon>
        <taxon>Thermoleophilia</taxon>
        <taxon>Solirubrobacterales</taxon>
        <taxon>Capillimicrobiaceae</taxon>
        <taxon>Capillimicrobium</taxon>
    </lineage>
</organism>
<proteinExistence type="predicted"/>
<protein>
    <recommendedName>
        <fullName evidence="4">Lipoprotein</fullName>
    </recommendedName>
</protein>
<evidence type="ECO:0000313" key="3">
    <source>
        <dbReference type="Proteomes" id="UP001162834"/>
    </source>
</evidence>
<dbReference type="RefSeq" id="WP_259312014.1">
    <property type="nucleotide sequence ID" value="NZ_CP087164.1"/>
</dbReference>
<dbReference type="AlphaFoldDB" id="A0A9E6Y110"/>
<evidence type="ECO:0000313" key="2">
    <source>
        <dbReference type="EMBL" id="UGS37976.1"/>
    </source>
</evidence>
<evidence type="ECO:0000256" key="1">
    <source>
        <dbReference type="SAM" id="MobiDB-lite"/>
    </source>
</evidence>
<keyword evidence="3" id="KW-1185">Reference proteome</keyword>
<gene>
    <name evidence="2" type="ORF">DSM104329_04398</name>
</gene>
<dbReference type="KEGG" id="sbae:DSM104329_04398"/>
<name>A0A9E6Y110_9ACTN</name>
<reference evidence="2" key="1">
    <citation type="journal article" date="2022" name="Int. J. Syst. Evol. Microbiol.">
        <title>Pseudomonas aegrilactucae sp. nov. and Pseudomonas morbosilactucae sp. nov., pathogens causing bacterial rot of lettuce in Japan.</title>
        <authorList>
            <person name="Sawada H."/>
            <person name="Fujikawa T."/>
            <person name="Satou M."/>
        </authorList>
    </citation>
    <scope>NUCLEOTIDE SEQUENCE</scope>
    <source>
        <strain evidence="2">0166_1</strain>
    </source>
</reference>